<proteinExistence type="predicted"/>
<reference evidence="1" key="1">
    <citation type="journal article" date="2014" name="Front. Microbiol.">
        <title>High frequency of phylogenetically diverse reductive dehalogenase-homologous genes in deep subseafloor sedimentary metagenomes.</title>
        <authorList>
            <person name="Kawai M."/>
            <person name="Futagami T."/>
            <person name="Toyoda A."/>
            <person name="Takaki Y."/>
            <person name="Nishi S."/>
            <person name="Hori S."/>
            <person name="Arai W."/>
            <person name="Tsubouchi T."/>
            <person name="Morono Y."/>
            <person name="Uchiyama I."/>
            <person name="Ito T."/>
            <person name="Fujiyama A."/>
            <person name="Inagaki F."/>
            <person name="Takami H."/>
        </authorList>
    </citation>
    <scope>NUCLEOTIDE SEQUENCE</scope>
    <source>
        <strain evidence="1">Expedition CK06-06</strain>
    </source>
</reference>
<feature type="non-terminal residue" evidence="1">
    <location>
        <position position="1"/>
    </location>
</feature>
<accession>X1DXZ5</accession>
<organism evidence="1">
    <name type="scientific">marine sediment metagenome</name>
    <dbReference type="NCBI Taxonomy" id="412755"/>
    <lineage>
        <taxon>unclassified sequences</taxon>
        <taxon>metagenomes</taxon>
        <taxon>ecological metagenomes</taxon>
    </lineage>
</organism>
<evidence type="ECO:0000313" key="1">
    <source>
        <dbReference type="EMBL" id="GAH13045.1"/>
    </source>
</evidence>
<name>X1DXZ5_9ZZZZ</name>
<feature type="non-terminal residue" evidence="1">
    <location>
        <position position="194"/>
    </location>
</feature>
<comment type="caution">
    <text evidence="1">The sequence shown here is derived from an EMBL/GenBank/DDBJ whole genome shotgun (WGS) entry which is preliminary data.</text>
</comment>
<sequence length="194" mass="22224">FFSFSLLSSIMPTGADKEAEKLFLKKKEGFLAFTEERFFDAYYIFKELKENYPRDPDVLMYLEKSREKLKKESFFTEEAEEAVALPGKGAILFKNGSAEGRVEIIAIERMVELSGDVFFKDIEVISFDTTGEINYHLRAPYGKLVNNHLNMNAMDRFQAGKSSPPDYWQGTESDLLPLHSIKLNPDRELLGKLS</sequence>
<dbReference type="AlphaFoldDB" id="X1DXZ5"/>
<gene>
    <name evidence="1" type="ORF">S01H4_60019</name>
</gene>
<dbReference type="EMBL" id="BART01035297">
    <property type="protein sequence ID" value="GAH13045.1"/>
    <property type="molecule type" value="Genomic_DNA"/>
</dbReference>
<protein>
    <submittedName>
        <fullName evidence="1">Uncharacterized protein</fullName>
    </submittedName>
</protein>